<feature type="transmembrane region" description="Helical" evidence="12">
    <location>
        <begin position="142"/>
        <end position="163"/>
    </location>
</feature>
<feature type="transmembrane region" description="Helical" evidence="12">
    <location>
        <begin position="169"/>
        <end position="186"/>
    </location>
</feature>
<evidence type="ECO:0000256" key="10">
    <source>
        <dbReference type="ARBA" id="ARBA00039918"/>
    </source>
</evidence>
<comment type="similarity">
    <text evidence="2">Belongs to the major facilitator superfamily. Metabolite:H+ Symporter (MHS) family (TC 2.A.1.6) family.</text>
</comment>
<evidence type="ECO:0000256" key="11">
    <source>
        <dbReference type="SAM" id="MobiDB-lite"/>
    </source>
</evidence>
<feature type="compositionally biased region" description="Basic residues" evidence="11">
    <location>
        <begin position="35"/>
        <end position="48"/>
    </location>
</feature>
<proteinExistence type="inferred from homology"/>
<evidence type="ECO:0000256" key="8">
    <source>
        <dbReference type="ARBA" id="ARBA00023136"/>
    </source>
</evidence>
<feature type="compositionally biased region" description="Basic and acidic residues" evidence="11">
    <location>
        <begin position="546"/>
        <end position="562"/>
    </location>
</feature>
<feature type="transmembrane region" description="Helical" evidence="12">
    <location>
        <begin position="391"/>
        <end position="418"/>
    </location>
</feature>
<feature type="transmembrane region" description="Helical" evidence="12">
    <location>
        <begin position="459"/>
        <end position="479"/>
    </location>
</feature>
<dbReference type="PROSITE" id="PS00216">
    <property type="entry name" value="SUGAR_TRANSPORT_1"/>
    <property type="match status" value="1"/>
</dbReference>
<keyword evidence="3" id="KW-0813">Transport</keyword>
<dbReference type="OrthoDB" id="9066401at2"/>
<evidence type="ECO:0000256" key="1">
    <source>
        <dbReference type="ARBA" id="ARBA00004651"/>
    </source>
</evidence>
<comment type="subcellular location">
    <subcellularLocation>
        <location evidence="1">Cell membrane</location>
        <topology evidence="1">Multi-pass membrane protein</topology>
    </subcellularLocation>
</comment>
<dbReference type="Pfam" id="PF00083">
    <property type="entry name" value="Sugar_tr"/>
    <property type="match status" value="1"/>
</dbReference>
<accession>A0A0F4KQS5</accession>
<feature type="transmembrane region" description="Helical" evidence="12">
    <location>
        <begin position="334"/>
        <end position="354"/>
    </location>
</feature>
<comment type="function">
    <text evidence="9">May be a proton symporter involved in the uptake of osmolytes such as proline and glycine betaine.</text>
</comment>
<protein>
    <recommendedName>
        <fullName evidence="10">Putative proline/betaine transporter</fullName>
    </recommendedName>
</protein>
<organism evidence="14 15">
    <name type="scientific">Bifidobacterium asteroides</name>
    <dbReference type="NCBI Taxonomy" id="1684"/>
    <lineage>
        <taxon>Bacteria</taxon>
        <taxon>Bacillati</taxon>
        <taxon>Actinomycetota</taxon>
        <taxon>Actinomycetes</taxon>
        <taxon>Bifidobacteriales</taxon>
        <taxon>Bifidobacteriaceae</taxon>
        <taxon>Bifidobacterium</taxon>
    </lineage>
</organism>
<dbReference type="InterPro" id="IPR005829">
    <property type="entry name" value="Sugar_transporter_CS"/>
</dbReference>
<comment type="caution">
    <text evidence="14">The sequence shown here is derived from an EMBL/GenBank/DDBJ whole genome shotgun (WGS) entry which is preliminary data.</text>
</comment>
<dbReference type="PROSITE" id="PS50850">
    <property type="entry name" value="MFS"/>
    <property type="match status" value="1"/>
</dbReference>
<dbReference type="InterPro" id="IPR051084">
    <property type="entry name" value="H+-coupled_symporters"/>
</dbReference>
<feature type="transmembrane region" description="Helical" evidence="12">
    <location>
        <begin position="207"/>
        <end position="230"/>
    </location>
</feature>
<evidence type="ECO:0000256" key="5">
    <source>
        <dbReference type="ARBA" id="ARBA00022692"/>
    </source>
</evidence>
<dbReference type="FunFam" id="1.20.1250.20:FF:000001">
    <property type="entry name" value="Dicarboxylate MFS transporter"/>
    <property type="match status" value="1"/>
</dbReference>
<evidence type="ECO:0000256" key="4">
    <source>
        <dbReference type="ARBA" id="ARBA00022475"/>
    </source>
</evidence>
<feature type="transmembrane region" description="Helical" evidence="12">
    <location>
        <begin position="430"/>
        <end position="447"/>
    </location>
</feature>
<gene>
    <name evidence="14" type="ORF">JF69_15490</name>
</gene>
<dbReference type="InterPro" id="IPR005828">
    <property type="entry name" value="MFS_sugar_transport-like"/>
</dbReference>
<feature type="transmembrane region" description="Helical" evidence="12">
    <location>
        <begin position="300"/>
        <end position="322"/>
    </location>
</feature>
<feature type="compositionally biased region" description="Low complexity" evidence="11">
    <location>
        <begin position="24"/>
        <end position="34"/>
    </location>
</feature>
<sequence>MAEDDKIVAADSGQHEQERRGRQTAKQIKKQQAAAKRKARKQNPRPHRGWSERLHLTDINVVDRSTLKRAIAGTVVGNFMEWYDVGVYGYLAVTIGRVFLSDASDAVQRLFSLGVFAVTFIARPLGGVVLGQLGDKVGRQRILAFTLLSMSAATLLIGLLPSYAAVGPLAPILLILLKLIQGFSTGGEYAGASTMVTEYSPDRHRGFFASLLDVGSYFGYAFGAALVSLLEFSISPQAMLAWGWRIPFIIALPLAAIAVYFRAKVQDTPAFRQAQDASDEKTKSQHKSLLDLIRGYWRELLMAFILVAAANTLSYTLTAYMPTYLSGTLHYNTAQANLLSLPVLLMVACCIPITGALSDRFGRKKVLFMGAFTGLCLALPAFRLLEHETTGAVFGGLVLLAIPVIFFVANLASTLPALFPTASRYGGMGLSYNLAVAVFGGTAPVIMEGLVTATGKSLAPAYWIMFTSTCGLITVLFLAETARRPMPGTLPTVLNRQEARDLVATQDHNPDLDVKTIIKDAEESGVRKTPKKLVAETRKLLGIPRSGDKKAREAKQPKDAEPSTKPAKS</sequence>
<dbReference type="PANTHER" id="PTHR43528:SF1">
    <property type="entry name" value="ALPHA-KETOGLUTARATE PERMEASE"/>
    <property type="match status" value="1"/>
</dbReference>
<evidence type="ECO:0000313" key="14">
    <source>
        <dbReference type="EMBL" id="KJY49002.1"/>
    </source>
</evidence>
<keyword evidence="4" id="KW-1003">Cell membrane</keyword>
<feature type="transmembrane region" description="Helical" evidence="12">
    <location>
        <begin position="110"/>
        <end position="130"/>
    </location>
</feature>
<evidence type="ECO:0000256" key="6">
    <source>
        <dbReference type="ARBA" id="ARBA00022847"/>
    </source>
</evidence>
<feature type="transmembrane region" description="Helical" evidence="12">
    <location>
        <begin position="242"/>
        <end position="263"/>
    </location>
</feature>
<feature type="transmembrane region" description="Helical" evidence="12">
    <location>
        <begin position="366"/>
        <end position="385"/>
    </location>
</feature>
<evidence type="ECO:0000256" key="9">
    <source>
        <dbReference type="ARBA" id="ARBA00037295"/>
    </source>
</evidence>
<dbReference type="PANTHER" id="PTHR43528">
    <property type="entry name" value="ALPHA-KETOGLUTARATE PERMEASE"/>
    <property type="match status" value="1"/>
</dbReference>
<evidence type="ECO:0000256" key="12">
    <source>
        <dbReference type="SAM" id="Phobius"/>
    </source>
</evidence>
<dbReference type="AlphaFoldDB" id="A0A0F4KQS5"/>
<dbReference type="InterPro" id="IPR036259">
    <property type="entry name" value="MFS_trans_sf"/>
</dbReference>
<dbReference type="GO" id="GO:0015293">
    <property type="term" value="F:symporter activity"/>
    <property type="evidence" value="ECO:0007669"/>
    <property type="project" value="UniProtKB-KW"/>
</dbReference>
<feature type="compositionally biased region" description="Basic and acidic residues" evidence="11">
    <location>
        <begin position="1"/>
        <end position="21"/>
    </location>
</feature>
<dbReference type="EMBL" id="JWME01000014">
    <property type="protein sequence ID" value="KJY49002.1"/>
    <property type="molecule type" value="Genomic_DNA"/>
</dbReference>
<dbReference type="Gene3D" id="1.20.1250.20">
    <property type="entry name" value="MFS general substrate transporter like domains"/>
    <property type="match status" value="1"/>
</dbReference>
<keyword evidence="5 12" id="KW-0812">Transmembrane</keyword>
<evidence type="ECO:0000259" key="13">
    <source>
        <dbReference type="PROSITE" id="PS50850"/>
    </source>
</evidence>
<dbReference type="InterPro" id="IPR020846">
    <property type="entry name" value="MFS_dom"/>
</dbReference>
<keyword evidence="8 12" id="KW-0472">Membrane</keyword>
<evidence type="ECO:0000256" key="2">
    <source>
        <dbReference type="ARBA" id="ARBA00008240"/>
    </source>
</evidence>
<keyword evidence="7 12" id="KW-1133">Transmembrane helix</keyword>
<name>A0A0F4KQS5_9BIFI</name>
<keyword evidence="6" id="KW-0769">Symport</keyword>
<dbReference type="PATRIC" id="fig|1684.4.peg.1667"/>
<evidence type="ECO:0000313" key="15">
    <source>
        <dbReference type="Proteomes" id="UP000033648"/>
    </source>
</evidence>
<feature type="region of interest" description="Disordered" evidence="11">
    <location>
        <begin position="537"/>
        <end position="569"/>
    </location>
</feature>
<feature type="domain" description="Major facilitator superfamily (MFS) profile" evidence="13">
    <location>
        <begin position="70"/>
        <end position="483"/>
    </location>
</feature>
<dbReference type="Proteomes" id="UP000033648">
    <property type="component" value="Unassembled WGS sequence"/>
</dbReference>
<evidence type="ECO:0000256" key="3">
    <source>
        <dbReference type="ARBA" id="ARBA00022448"/>
    </source>
</evidence>
<dbReference type="GO" id="GO:0005886">
    <property type="term" value="C:plasma membrane"/>
    <property type="evidence" value="ECO:0007669"/>
    <property type="project" value="UniProtKB-SubCell"/>
</dbReference>
<dbReference type="SUPFAM" id="SSF103473">
    <property type="entry name" value="MFS general substrate transporter"/>
    <property type="match status" value="1"/>
</dbReference>
<feature type="region of interest" description="Disordered" evidence="11">
    <location>
        <begin position="1"/>
        <end position="50"/>
    </location>
</feature>
<evidence type="ECO:0000256" key="7">
    <source>
        <dbReference type="ARBA" id="ARBA00022989"/>
    </source>
</evidence>
<reference evidence="14 15" key="1">
    <citation type="submission" date="2014-12" db="EMBL/GenBank/DDBJ databases">
        <title>Comparative genomics of the lactic acid bacteria isolated from the honey bee gut.</title>
        <authorList>
            <person name="Ellegaard K.M."/>
            <person name="Tamarit D."/>
            <person name="Javelind E."/>
            <person name="Olofsson T."/>
            <person name="Andersson S.G."/>
            <person name="Vasquez A."/>
        </authorList>
    </citation>
    <scope>NUCLEOTIDE SEQUENCE [LARGE SCALE GENOMIC DNA]</scope>
    <source>
        <strain evidence="14 15">Bin2</strain>
    </source>
</reference>